<comment type="similarity">
    <text evidence="6">Belongs to the binding-protein-dependent transport system permease family.</text>
</comment>
<proteinExistence type="inferred from homology"/>
<dbReference type="Proteomes" id="UP000006078">
    <property type="component" value="Unassembled WGS sequence"/>
</dbReference>
<keyword evidence="3 6" id="KW-0812">Transmembrane</keyword>
<dbReference type="SUPFAM" id="SSF161098">
    <property type="entry name" value="MetI-like"/>
    <property type="match status" value="1"/>
</dbReference>
<evidence type="ECO:0000256" key="4">
    <source>
        <dbReference type="ARBA" id="ARBA00022989"/>
    </source>
</evidence>
<feature type="transmembrane region" description="Helical" evidence="6">
    <location>
        <begin position="29"/>
        <end position="52"/>
    </location>
</feature>
<evidence type="ECO:0000313" key="8">
    <source>
        <dbReference type="EMBL" id="EJZ82220.1"/>
    </source>
</evidence>
<feature type="transmembrane region" description="Helical" evidence="6">
    <location>
        <begin position="187"/>
        <end position="212"/>
    </location>
</feature>
<keyword evidence="4 6" id="KW-1133">Transmembrane helix</keyword>
<feature type="transmembrane region" description="Helical" evidence="6">
    <location>
        <begin position="73"/>
        <end position="99"/>
    </location>
</feature>
<dbReference type="GO" id="GO:0055085">
    <property type="term" value="P:transmembrane transport"/>
    <property type="evidence" value="ECO:0007669"/>
    <property type="project" value="InterPro"/>
</dbReference>
<dbReference type="PATRIC" id="fig|883169.3.peg.803"/>
<evidence type="ECO:0000256" key="3">
    <source>
        <dbReference type="ARBA" id="ARBA00022692"/>
    </source>
</evidence>
<evidence type="ECO:0000256" key="6">
    <source>
        <dbReference type="RuleBase" id="RU363032"/>
    </source>
</evidence>
<evidence type="ECO:0000256" key="1">
    <source>
        <dbReference type="ARBA" id="ARBA00004141"/>
    </source>
</evidence>
<dbReference type="Gene3D" id="1.10.3720.10">
    <property type="entry name" value="MetI-like"/>
    <property type="match status" value="1"/>
</dbReference>
<evidence type="ECO:0000256" key="5">
    <source>
        <dbReference type="ARBA" id="ARBA00023136"/>
    </source>
</evidence>
<dbReference type="InterPro" id="IPR000515">
    <property type="entry name" value="MetI-like"/>
</dbReference>
<dbReference type="InterPro" id="IPR035906">
    <property type="entry name" value="MetI-like_sf"/>
</dbReference>
<keyword evidence="9" id="KW-1185">Reference proteome</keyword>
<keyword evidence="5 6" id="KW-0472">Membrane</keyword>
<evidence type="ECO:0000259" key="7">
    <source>
        <dbReference type="PROSITE" id="PS50928"/>
    </source>
</evidence>
<dbReference type="Pfam" id="PF00528">
    <property type="entry name" value="BPD_transp_1"/>
    <property type="match status" value="1"/>
</dbReference>
<evidence type="ECO:0000313" key="9">
    <source>
        <dbReference type="Proteomes" id="UP000006078"/>
    </source>
</evidence>
<dbReference type="CDD" id="cd06261">
    <property type="entry name" value="TM_PBP2"/>
    <property type="match status" value="1"/>
</dbReference>
<dbReference type="HOGENOM" id="CLU_046113_7_1_11"/>
<name>K0Z4B5_9CORY</name>
<feature type="transmembrane region" description="Helical" evidence="6">
    <location>
        <begin position="155"/>
        <end position="175"/>
    </location>
</feature>
<dbReference type="GO" id="GO:0031460">
    <property type="term" value="P:glycine betaine transport"/>
    <property type="evidence" value="ECO:0007669"/>
    <property type="project" value="TreeGrafter"/>
</dbReference>
<sequence length="235" mass="24456">MFADMIAFFADGSNWLGSTGILARLGEHLWYSVLALVVAAVIAFPVGVLIGHTGRGVVFAVGAANVMRALPSLGLMTFLVLIVGLGLASPVIALVLLAIPPLLAGVYSGIDNVPNDTVDAARAMGMTERQVIVQCELPIALPLIVAGVRNAMLQVIATAMIAAYVNLGGVGRYIFDGLAVYDYGRMMVGAVLVTTLALAVDGILAAVGALVVRRVRPRTEPPAKAARKKRQKVAA</sequence>
<dbReference type="EMBL" id="AHAE01000037">
    <property type="protein sequence ID" value="EJZ82220.1"/>
    <property type="molecule type" value="Genomic_DNA"/>
</dbReference>
<keyword evidence="2 6" id="KW-0813">Transport</keyword>
<dbReference type="OrthoDB" id="5244012at2"/>
<gene>
    <name evidence="8" type="ORF">HMPREF9719_00835</name>
</gene>
<dbReference type="eggNOG" id="COG1174">
    <property type="taxonomic scope" value="Bacteria"/>
</dbReference>
<dbReference type="AlphaFoldDB" id="K0Z4B5"/>
<comment type="subcellular location">
    <subcellularLocation>
        <location evidence="6">Cell membrane</location>
        <topology evidence="6">Multi-pass membrane protein</topology>
    </subcellularLocation>
    <subcellularLocation>
        <location evidence="1">Membrane</location>
        <topology evidence="1">Multi-pass membrane protein</topology>
    </subcellularLocation>
</comment>
<reference evidence="8 9" key="1">
    <citation type="submission" date="2012-08" db="EMBL/GenBank/DDBJ databases">
        <title>The Genome Sequence of Turicella otitidis ATCC 51513.</title>
        <authorList>
            <consortium name="The Broad Institute Genome Sequencing Platform"/>
            <person name="Earl A."/>
            <person name="Ward D."/>
            <person name="Feldgarden M."/>
            <person name="Gevers D."/>
            <person name="Huys G."/>
            <person name="Walker B."/>
            <person name="Young S.K."/>
            <person name="Zeng Q."/>
            <person name="Gargeya S."/>
            <person name="Fitzgerald M."/>
            <person name="Haas B."/>
            <person name="Abouelleil A."/>
            <person name="Alvarado L."/>
            <person name="Arachchi H.M."/>
            <person name="Berlin A.M."/>
            <person name="Chapman S.B."/>
            <person name="Goldberg J."/>
            <person name="Griggs A."/>
            <person name="Gujja S."/>
            <person name="Hansen M."/>
            <person name="Howarth C."/>
            <person name="Imamovic A."/>
            <person name="Larimer J."/>
            <person name="McCowen C."/>
            <person name="Montmayeur A."/>
            <person name="Murphy C."/>
            <person name="Neiman D."/>
            <person name="Pearson M."/>
            <person name="Priest M."/>
            <person name="Roberts A."/>
            <person name="Saif S."/>
            <person name="Shea T."/>
            <person name="Sisk P."/>
            <person name="Sykes S."/>
            <person name="Wortman J."/>
            <person name="Nusbaum C."/>
            <person name="Birren B."/>
        </authorList>
    </citation>
    <scope>NUCLEOTIDE SEQUENCE [LARGE SCALE GENOMIC DNA]</scope>
    <source>
        <strain evidence="8 9">ATCC 51513</strain>
    </source>
</reference>
<evidence type="ECO:0000256" key="2">
    <source>
        <dbReference type="ARBA" id="ARBA00022448"/>
    </source>
</evidence>
<dbReference type="RefSeq" id="WP_004600725.1">
    <property type="nucleotide sequence ID" value="NZ_HF541866.1"/>
</dbReference>
<dbReference type="PROSITE" id="PS50928">
    <property type="entry name" value="ABC_TM1"/>
    <property type="match status" value="1"/>
</dbReference>
<dbReference type="GO" id="GO:0005886">
    <property type="term" value="C:plasma membrane"/>
    <property type="evidence" value="ECO:0007669"/>
    <property type="project" value="UniProtKB-SubCell"/>
</dbReference>
<organism evidence="8 9">
    <name type="scientific">Corynebacterium otitidis ATCC 51513</name>
    <dbReference type="NCBI Taxonomy" id="883169"/>
    <lineage>
        <taxon>Bacteria</taxon>
        <taxon>Bacillati</taxon>
        <taxon>Actinomycetota</taxon>
        <taxon>Actinomycetes</taxon>
        <taxon>Mycobacteriales</taxon>
        <taxon>Corynebacteriaceae</taxon>
        <taxon>Corynebacterium</taxon>
    </lineage>
</organism>
<protein>
    <recommendedName>
        <fullName evidence="7">ABC transmembrane type-1 domain-containing protein</fullName>
    </recommendedName>
</protein>
<dbReference type="PANTHER" id="PTHR30177:SF33">
    <property type="entry name" value="POSSIBLE OSMOPROTECTANT (GLYCINE BETAINE_CARNITINE_CHOLINE_L-PROLINE) TRANSPORT INTEGRAL MEMBRANE PROTEIN ABC TRANSPORTER PROZ"/>
    <property type="match status" value="1"/>
</dbReference>
<accession>K0Z4B5</accession>
<feature type="domain" description="ABC transmembrane type-1" evidence="7">
    <location>
        <begin position="25"/>
        <end position="204"/>
    </location>
</feature>
<comment type="caution">
    <text evidence="8">The sequence shown here is derived from an EMBL/GenBank/DDBJ whole genome shotgun (WGS) entry which is preliminary data.</text>
</comment>
<dbReference type="PANTHER" id="PTHR30177">
    <property type="entry name" value="GLYCINE BETAINE/L-PROLINE TRANSPORT SYSTEM PERMEASE PROTEIN PROW"/>
    <property type="match status" value="1"/>
</dbReference>
<dbReference type="InterPro" id="IPR051204">
    <property type="entry name" value="ABC_transp_perm/SBD"/>
</dbReference>